<evidence type="ECO:0000256" key="1">
    <source>
        <dbReference type="ARBA" id="ARBA00011870"/>
    </source>
</evidence>
<dbReference type="KEGG" id="vqi:CCZ37_17845"/>
<comment type="catalytic activity">
    <reaction evidence="9">
        <text>a long-chain fatty aldehyde + FMNH2 + O2 = a long-chain fatty acid + hnu + FMN + H2O + 2 H(+)</text>
        <dbReference type="Rhea" id="RHEA:17181"/>
        <dbReference type="ChEBI" id="CHEBI:15377"/>
        <dbReference type="ChEBI" id="CHEBI:15378"/>
        <dbReference type="ChEBI" id="CHEBI:15379"/>
        <dbReference type="ChEBI" id="CHEBI:17176"/>
        <dbReference type="ChEBI" id="CHEBI:30212"/>
        <dbReference type="ChEBI" id="CHEBI:57560"/>
        <dbReference type="ChEBI" id="CHEBI:57618"/>
        <dbReference type="ChEBI" id="CHEBI:58210"/>
        <dbReference type="EC" id="1.14.14.3"/>
    </reaction>
</comment>
<dbReference type="PRINTS" id="PR00089">
    <property type="entry name" value="LUCIFERASE"/>
</dbReference>
<evidence type="ECO:0000256" key="8">
    <source>
        <dbReference type="ARBA" id="ARBA00023262"/>
    </source>
</evidence>
<evidence type="ECO:0000313" key="12">
    <source>
        <dbReference type="Proteomes" id="UP000215148"/>
    </source>
</evidence>
<keyword evidence="4" id="KW-0288">FMN</keyword>
<keyword evidence="8" id="KW-0599">Photoprotein</keyword>
<dbReference type="InterPro" id="IPR011251">
    <property type="entry name" value="Luciferase-like_dom"/>
</dbReference>
<dbReference type="SMR" id="A0A223N3F8"/>
<dbReference type="GO" id="GO:0008218">
    <property type="term" value="P:bioluminescence"/>
    <property type="evidence" value="ECO:0007669"/>
    <property type="project" value="UniProtKB-KW"/>
</dbReference>
<dbReference type="EMBL" id="CP022742">
    <property type="protein sequence ID" value="ASU24309.1"/>
    <property type="molecule type" value="Genomic_DNA"/>
</dbReference>
<dbReference type="Gene3D" id="3.20.20.30">
    <property type="entry name" value="Luciferase-like domain"/>
    <property type="match status" value="2"/>
</dbReference>
<keyword evidence="12" id="KW-1185">Reference proteome</keyword>
<evidence type="ECO:0000256" key="6">
    <source>
        <dbReference type="ARBA" id="ARBA00023033"/>
    </source>
</evidence>
<organism evidence="11 12">
    <name type="scientific">Vibrio qinghaiensis</name>
    <dbReference type="NCBI Taxonomy" id="2025808"/>
    <lineage>
        <taxon>Bacteria</taxon>
        <taxon>Pseudomonadati</taxon>
        <taxon>Pseudomonadota</taxon>
        <taxon>Gammaproteobacteria</taxon>
        <taxon>Vibrionales</taxon>
        <taxon>Vibrionaceae</taxon>
        <taxon>Vibrio</taxon>
    </lineage>
</organism>
<dbReference type="InterPro" id="IPR002103">
    <property type="entry name" value="Luciferase_bac/NFP"/>
</dbReference>
<evidence type="ECO:0000256" key="2">
    <source>
        <dbReference type="ARBA" id="ARBA00012106"/>
    </source>
</evidence>
<name>A0A223N3F8_9VIBR</name>
<dbReference type="Proteomes" id="UP000215148">
    <property type="component" value="Chromosome 2"/>
</dbReference>
<dbReference type="GO" id="GO:0005829">
    <property type="term" value="C:cytosol"/>
    <property type="evidence" value="ECO:0007669"/>
    <property type="project" value="TreeGrafter"/>
</dbReference>
<evidence type="ECO:0000256" key="7">
    <source>
        <dbReference type="ARBA" id="ARBA00023223"/>
    </source>
</evidence>
<keyword evidence="3" id="KW-0285">Flavoprotein</keyword>
<dbReference type="PROSITE" id="PS00494">
    <property type="entry name" value="BACTERIAL_LUCIFERASE"/>
    <property type="match status" value="1"/>
</dbReference>
<dbReference type="AlphaFoldDB" id="A0A223N3F8"/>
<comment type="subunit">
    <text evidence="1">Heterodimer of an alpha and a beta chain.</text>
</comment>
<dbReference type="PANTHER" id="PTHR30137:SF8">
    <property type="entry name" value="BLR5498 PROTEIN"/>
    <property type="match status" value="1"/>
</dbReference>
<keyword evidence="5" id="KW-0560">Oxidoreductase</keyword>
<evidence type="ECO:0000256" key="4">
    <source>
        <dbReference type="ARBA" id="ARBA00022643"/>
    </source>
</evidence>
<sequence length="324" mass="36932">MKFGLFFLNFLHSGQSCTEVFDAMIDSVNYAEKGHFDRLFIYENHFNDHGIVGAPLTAASFLLGMTERIKVGSLNHVLTTHHPVRTAEETGLLDQMSQGRFILGFSDCENRDEMIFFNRPLDSQQPIFEACYQIINDALTSGYCHPDNDFYSFPKISVNPHSYTQGGPQQYVYASSTQVVGWAAKRALPLTFKWDDSNTTRQQYARHYRETAKKYGVDVQAVRHQLALLINQNDDGEIARIEARQYLTQYVIERYPSDEIEIVLERIIKESAIGTYEESTQAARMAIEMCGASDLLISVESIKEPAHRLHVLDVINSNIAKYHQ</sequence>
<evidence type="ECO:0000313" key="11">
    <source>
        <dbReference type="EMBL" id="ASU24309.1"/>
    </source>
</evidence>
<dbReference type="EC" id="1.14.14.3" evidence="2"/>
<proteinExistence type="predicted"/>
<accession>A0A223N3F8</accession>
<dbReference type="InterPro" id="IPR018235">
    <property type="entry name" value="Bacterial_luciferase_CS"/>
</dbReference>
<evidence type="ECO:0000259" key="10">
    <source>
        <dbReference type="Pfam" id="PF00296"/>
    </source>
</evidence>
<dbReference type="Pfam" id="PF00296">
    <property type="entry name" value="Bac_luciferase"/>
    <property type="match status" value="1"/>
</dbReference>
<dbReference type="InterPro" id="IPR050766">
    <property type="entry name" value="Bact_Lucif_Oxidored"/>
</dbReference>
<evidence type="ECO:0000256" key="9">
    <source>
        <dbReference type="ARBA" id="ARBA00048737"/>
    </source>
</evidence>
<evidence type="ECO:0000256" key="5">
    <source>
        <dbReference type="ARBA" id="ARBA00023002"/>
    </source>
</evidence>
<evidence type="ECO:0000256" key="3">
    <source>
        <dbReference type="ARBA" id="ARBA00022630"/>
    </source>
</evidence>
<feature type="domain" description="Luciferase-like" evidence="10">
    <location>
        <begin position="1"/>
        <end position="262"/>
    </location>
</feature>
<protein>
    <recommendedName>
        <fullName evidence="2">bacterial luciferase</fullName>
        <ecNumber evidence="2">1.14.14.3</ecNumber>
    </recommendedName>
</protein>
<dbReference type="GO" id="GO:0047646">
    <property type="term" value="F:alkanal monooxygenase (FMN-linked) activity"/>
    <property type="evidence" value="ECO:0007669"/>
    <property type="project" value="UniProtKB-EC"/>
</dbReference>
<keyword evidence="6 11" id="KW-0503">Monooxygenase</keyword>
<dbReference type="PANTHER" id="PTHR30137">
    <property type="entry name" value="LUCIFERASE-LIKE MONOOXYGENASE"/>
    <property type="match status" value="1"/>
</dbReference>
<dbReference type="PROSITE" id="PS51257">
    <property type="entry name" value="PROKAR_LIPOPROTEIN"/>
    <property type="match status" value="1"/>
</dbReference>
<keyword evidence="7" id="KW-0455">Luminescence</keyword>
<dbReference type="RefSeq" id="WP_094501846.1">
    <property type="nucleotide sequence ID" value="NZ_CAWNHI010000002.1"/>
</dbReference>
<reference evidence="11 12" key="1">
    <citation type="submission" date="2017-08" db="EMBL/GenBank/DDBJ databases">
        <title>The Vibrio qinghaiensis sp.-Q67 is a luminous bacteria isolated firstly from Qinghai lake, Qinghai province, China, which has been proved to be very sensitive to detect environmental and food pollutants. Therefore, complete genome analysis of V. qinghaiensis sp.-Q67 highlights the potential application of this strain on detection of hazards in the contaminated environments.</title>
        <authorList>
            <person name="Gong L."/>
        </authorList>
    </citation>
    <scope>NUCLEOTIDE SEQUENCE [LARGE SCALE GENOMIC DNA]</scope>
    <source>
        <strain evidence="11 12">Q67</strain>
    </source>
</reference>
<dbReference type="InterPro" id="IPR036661">
    <property type="entry name" value="Luciferase-like_sf"/>
</dbReference>
<gene>
    <name evidence="11" type="ORF">CCZ37_17845</name>
</gene>
<dbReference type="SUPFAM" id="SSF51679">
    <property type="entry name" value="Bacterial luciferase-like"/>
    <property type="match status" value="1"/>
</dbReference>